<proteinExistence type="predicted"/>
<dbReference type="EMBL" id="JANPWB010000009">
    <property type="protein sequence ID" value="KAJ1156790.1"/>
    <property type="molecule type" value="Genomic_DNA"/>
</dbReference>
<accession>A0AAV7RZ78</accession>
<keyword evidence="2" id="KW-1185">Reference proteome</keyword>
<reference evidence="1" key="1">
    <citation type="journal article" date="2022" name="bioRxiv">
        <title>Sequencing and chromosome-scale assembly of the giantPleurodeles waltlgenome.</title>
        <authorList>
            <person name="Brown T."/>
            <person name="Elewa A."/>
            <person name="Iarovenko S."/>
            <person name="Subramanian E."/>
            <person name="Araus A.J."/>
            <person name="Petzold A."/>
            <person name="Susuki M."/>
            <person name="Suzuki K.-i.T."/>
            <person name="Hayashi T."/>
            <person name="Toyoda A."/>
            <person name="Oliveira C."/>
            <person name="Osipova E."/>
            <person name="Leigh N.D."/>
            <person name="Simon A."/>
            <person name="Yun M.H."/>
        </authorList>
    </citation>
    <scope>NUCLEOTIDE SEQUENCE</scope>
    <source>
        <strain evidence="1">20211129_DDA</strain>
        <tissue evidence="1">Liver</tissue>
    </source>
</reference>
<evidence type="ECO:0000313" key="1">
    <source>
        <dbReference type="EMBL" id="KAJ1156790.1"/>
    </source>
</evidence>
<name>A0AAV7RZ78_PLEWA</name>
<comment type="caution">
    <text evidence="1">The sequence shown here is derived from an EMBL/GenBank/DDBJ whole genome shotgun (WGS) entry which is preliminary data.</text>
</comment>
<protein>
    <submittedName>
        <fullName evidence="1">Uncharacterized protein</fullName>
    </submittedName>
</protein>
<evidence type="ECO:0000313" key="2">
    <source>
        <dbReference type="Proteomes" id="UP001066276"/>
    </source>
</evidence>
<sequence>MEWGLLCVLATTDASEKGSYWTWGPLVALNQSGIGGSEDNVGRASETVDSPSAVVAPRPSLCVKAGAGLDPLQPFTRVLVTSRLGTWLGLRGHEPYEPNEHYRECLVLVILLRGSMLYAK</sequence>
<dbReference type="AlphaFoldDB" id="A0AAV7RZ78"/>
<dbReference type="Proteomes" id="UP001066276">
    <property type="component" value="Chromosome 5"/>
</dbReference>
<gene>
    <name evidence="1" type="ORF">NDU88_009507</name>
</gene>
<organism evidence="1 2">
    <name type="scientific">Pleurodeles waltl</name>
    <name type="common">Iberian ribbed newt</name>
    <dbReference type="NCBI Taxonomy" id="8319"/>
    <lineage>
        <taxon>Eukaryota</taxon>
        <taxon>Metazoa</taxon>
        <taxon>Chordata</taxon>
        <taxon>Craniata</taxon>
        <taxon>Vertebrata</taxon>
        <taxon>Euteleostomi</taxon>
        <taxon>Amphibia</taxon>
        <taxon>Batrachia</taxon>
        <taxon>Caudata</taxon>
        <taxon>Salamandroidea</taxon>
        <taxon>Salamandridae</taxon>
        <taxon>Pleurodelinae</taxon>
        <taxon>Pleurodeles</taxon>
    </lineage>
</organism>